<sequence>MTALLAAFSAVRTTPRVLAARSTTTRLHATGLATWSTTSCLCATEIPWLAFWSAPPGCMPPGWLQQQGDPGNSETPDPPKPPQNPSDPHQPGEVSTSDLPLDLMVLM</sequence>
<feature type="region of interest" description="Disordered" evidence="1">
    <location>
        <begin position="59"/>
        <end position="107"/>
    </location>
</feature>
<feature type="compositionally biased region" description="Polar residues" evidence="1">
    <location>
        <begin position="64"/>
        <end position="75"/>
    </location>
</feature>
<dbReference type="Proteomes" id="UP000824890">
    <property type="component" value="Unassembled WGS sequence"/>
</dbReference>
<keyword evidence="3" id="KW-1185">Reference proteome</keyword>
<proteinExistence type="predicted"/>
<organism evidence="2 3">
    <name type="scientific">Brassica napus</name>
    <name type="common">Rape</name>
    <dbReference type="NCBI Taxonomy" id="3708"/>
    <lineage>
        <taxon>Eukaryota</taxon>
        <taxon>Viridiplantae</taxon>
        <taxon>Streptophyta</taxon>
        <taxon>Embryophyta</taxon>
        <taxon>Tracheophyta</taxon>
        <taxon>Spermatophyta</taxon>
        <taxon>Magnoliopsida</taxon>
        <taxon>eudicotyledons</taxon>
        <taxon>Gunneridae</taxon>
        <taxon>Pentapetalae</taxon>
        <taxon>rosids</taxon>
        <taxon>malvids</taxon>
        <taxon>Brassicales</taxon>
        <taxon>Brassicaceae</taxon>
        <taxon>Brassiceae</taxon>
        <taxon>Brassica</taxon>
    </lineage>
</organism>
<name>A0ABQ8DID6_BRANA</name>
<evidence type="ECO:0008006" key="4">
    <source>
        <dbReference type="Google" id="ProtNLM"/>
    </source>
</evidence>
<protein>
    <recommendedName>
        <fullName evidence="4">Secreted protein</fullName>
    </recommendedName>
</protein>
<reference evidence="2 3" key="1">
    <citation type="submission" date="2021-05" db="EMBL/GenBank/DDBJ databases">
        <title>Genome Assembly of Synthetic Allotetraploid Brassica napus Reveals Homoeologous Exchanges between Subgenomes.</title>
        <authorList>
            <person name="Davis J.T."/>
        </authorList>
    </citation>
    <scope>NUCLEOTIDE SEQUENCE [LARGE SCALE GENOMIC DNA]</scope>
    <source>
        <strain evidence="3">cv. Da-Ae</strain>
        <tissue evidence="2">Seedling</tissue>
    </source>
</reference>
<feature type="compositionally biased region" description="Pro residues" evidence="1">
    <location>
        <begin position="76"/>
        <end position="85"/>
    </location>
</feature>
<comment type="caution">
    <text evidence="2">The sequence shown here is derived from an EMBL/GenBank/DDBJ whole genome shotgun (WGS) entry which is preliminary data.</text>
</comment>
<evidence type="ECO:0000313" key="3">
    <source>
        <dbReference type="Proteomes" id="UP000824890"/>
    </source>
</evidence>
<evidence type="ECO:0000256" key="1">
    <source>
        <dbReference type="SAM" id="MobiDB-lite"/>
    </source>
</evidence>
<gene>
    <name evidence="2" type="ORF">HID58_014873</name>
</gene>
<evidence type="ECO:0000313" key="2">
    <source>
        <dbReference type="EMBL" id="KAH0929146.1"/>
    </source>
</evidence>
<accession>A0ABQ8DID6</accession>
<dbReference type="EMBL" id="JAGKQM010000004">
    <property type="protein sequence ID" value="KAH0929146.1"/>
    <property type="molecule type" value="Genomic_DNA"/>
</dbReference>